<dbReference type="GO" id="GO:0004252">
    <property type="term" value="F:serine-type endopeptidase activity"/>
    <property type="evidence" value="ECO:0007669"/>
    <property type="project" value="InterPro"/>
</dbReference>
<reference evidence="2 3" key="1">
    <citation type="submission" date="2015-01" db="EMBL/GenBank/DDBJ databases">
        <title>Draft genome of the acidophilic iron oxidizer Acidithrix ferrooxidans strain Py-F3.</title>
        <authorList>
            <person name="Poehlein A."/>
            <person name="Eisen S."/>
            <person name="Schloemann M."/>
            <person name="Johnson B.D."/>
            <person name="Daniel R."/>
            <person name="Muehling M."/>
        </authorList>
    </citation>
    <scope>NUCLEOTIDE SEQUENCE [LARGE SCALE GENOMIC DNA]</scope>
    <source>
        <strain evidence="2 3">Py-F3</strain>
    </source>
</reference>
<dbReference type="Pfam" id="PF10502">
    <property type="entry name" value="Peptidase_S26"/>
    <property type="match status" value="1"/>
</dbReference>
<dbReference type="EMBL" id="JXYS01000080">
    <property type="protein sequence ID" value="KJF16520.1"/>
    <property type="molecule type" value="Genomic_DNA"/>
</dbReference>
<dbReference type="Proteomes" id="UP000032360">
    <property type="component" value="Unassembled WGS sequence"/>
</dbReference>
<name>A0A0D8HEX6_9ACTN</name>
<proteinExistence type="predicted"/>
<feature type="domain" description="Peptidase S26" evidence="1">
    <location>
        <begin position="63"/>
        <end position="98"/>
    </location>
</feature>
<dbReference type="GO" id="GO:0006465">
    <property type="term" value="P:signal peptide processing"/>
    <property type="evidence" value="ECO:0007669"/>
    <property type="project" value="InterPro"/>
</dbReference>
<organism evidence="2 3">
    <name type="scientific">Acidithrix ferrooxidans</name>
    <dbReference type="NCBI Taxonomy" id="1280514"/>
    <lineage>
        <taxon>Bacteria</taxon>
        <taxon>Bacillati</taxon>
        <taxon>Actinomycetota</taxon>
        <taxon>Acidimicrobiia</taxon>
        <taxon>Acidimicrobiales</taxon>
        <taxon>Acidimicrobiaceae</taxon>
        <taxon>Acidithrix</taxon>
    </lineage>
</organism>
<dbReference type="InterPro" id="IPR036286">
    <property type="entry name" value="LexA/Signal_pep-like_sf"/>
</dbReference>
<sequence length="109" mass="12304">MRPVFRVEVTGLSMLPTLMPKERLLCVGIFRRRSLALGAIVVIADFEATSELMVKRVSKIFSDGSFEVMGDNRGISIDSRQFGVVSPDSLQGRVWFCYSPNFRSLWRAT</sequence>
<keyword evidence="3" id="KW-1185">Reference proteome</keyword>
<dbReference type="OrthoDB" id="1467636at2"/>
<protein>
    <recommendedName>
        <fullName evidence="1">Peptidase S26 domain-containing protein</fullName>
    </recommendedName>
</protein>
<dbReference type="SUPFAM" id="SSF51306">
    <property type="entry name" value="LexA/Signal peptidase"/>
    <property type="match status" value="1"/>
</dbReference>
<dbReference type="RefSeq" id="WP_052606285.1">
    <property type="nucleotide sequence ID" value="NZ_JXYS01000080.1"/>
</dbReference>
<evidence type="ECO:0000259" key="1">
    <source>
        <dbReference type="Pfam" id="PF10502"/>
    </source>
</evidence>
<accession>A0A0D8HEX6</accession>
<evidence type="ECO:0000313" key="3">
    <source>
        <dbReference type="Proteomes" id="UP000032360"/>
    </source>
</evidence>
<dbReference type="CDD" id="cd06530">
    <property type="entry name" value="S26_SPase_I"/>
    <property type="match status" value="1"/>
</dbReference>
<dbReference type="AlphaFoldDB" id="A0A0D8HEX6"/>
<evidence type="ECO:0000313" key="2">
    <source>
        <dbReference type="EMBL" id="KJF16520.1"/>
    </source>
</evidence>
<gene>
    <name evidence="2" type="ORF">AXFE_25820</name>
</gene>
<dbReference type="Gene3D" id="2.10.109.10">
    <property type="entry name" value="Umud Fragment, subunit A"/>
    <property type="match status" value="1"/>
</dbReference>
<dbReference type="InterPro" id="IPR019533">
    <property type="entry name" value="Peptidase_S26"/>
</dbReference>
<dbReference type="STRING" id="1280514.AXFE_25820"/>
<comment type="caution">
    <text evidence="2">The sequence shown here is derived from an EMBL/GenBank/DDBJ whole genome shotgun (WGS) entry which is preliminary data.</text>
</comment>